<evidence type="ECO:0000313" key="1">
    <source>
        <dbReference type="EMBL" id="KAJ5487426.1"/>
    </source>
</evidence>
<dbReference type="EMBL" id="JAPWDO010000001">
    <property type="protein sequence ID" value="KAJ5487426.1"/>
    <property type="molecule type" value="Genomic_DNA"/>
</dbReference>
<reference evidence="1" key="1">
    <citation type="submission" date="2022-12" db="EMBL/GenBank/DDBJ databases">
        <authorList>
            <person name="Petersen C."/>
        </authorList>
    </citation>
    <scope>NUCLEOTIDE SEQUENCE</scope>
    <source>
        <strain evidence="1">IBT 17660</strain>
    </source>
</reference>
<protein>
    <submittedName>
        <fullName evidence="1">Uncharacterized protein</fullName>
    </submittedName>
</protein>
<evidence type="ECO:0000313" key="2">
    <source>
        <dbReference type="Proteomes" id="UP001147760"/>
    </source>
</evidence>
<sequence>MFVDAEYVKSAFAGEPVYFGMNPVAPAPAPAPAQFGLEYFGPPAVGPSPVAYGPYRPPPVYPAFLNPAPPGPSPYDQPRMGTLFPHSQFLAPPPANPACNHPNLCMAASYPGEPVEIPKNKSRECLVAYRKFMNWIHTVYYSSKSPEAFVQAWKRALKEMKQAFGPPHLPTVFVLNQFLAAVSANPNTIPWVESLQFERGSLPASILDEAFADFLEFEACRLGNQQSASGNLHTAVSDVDQIESFPKQYCLYHQRHTKHPVEECFRNPQNTKRKRKWRRKQARLAAALEAKKEIQL</sequence>
<comment type="caution">
    <text evidence="1">The sequence shown here is derived from an EMBL/GenBank/DDBJ whole genome shotgun (WGS) entry which is preliminary data.</text>
</comment>
<keyword evidence="2" id="KW-1185">Reference proteome</keyword>
<name>A0A9X0BWZ5_9EURO</name>
<reference evidence="1" key="2">
    <citation type="journal article" date="2023" name="IMA Fungus">
        <title>Comparative genomic study of the Penicillium genus elucidates a diverse pangenome and 15 lateral gene transfer events.</title>
        <authorList>
            <person name="Petersen C."/>
            <person name="Sorensen T."/>
            <person name="Nielsen M.R."/>
            <person name="Sondergaard T.E."/>
            <person name="Sorensen J.L."/>
            <person name="Fitzpatrick D.A."/>
            <person name="Frisvad J.C."/>
            <person name="Nielsen K.L."/>
        </authorList>
    </citation>
    <scope>NUCLEOTIDE SEQUENCE</scope>
    <source>
        <strain evidence="1">IBT 17660</strain>
    </source>
</reference>
<dbReference type="AlphaFoldDB" id="A0A9X0BWZ5"/>
<dbReference type="OrthoDB" id="4347372at2759"/>
<organism evidence="1 2">
    <name type="scientific">Penicillium desertorum</name>
    <dbReference type="NCBI Taxonomy" id="1303715"/>
    <lineage>
        <taxon>Eukaryota</taxon>
        <taxon>Fungi</taxon>
        <taxon>Dikarya</taxon>
        <taxon>Ascomycota</taxon>
        <taxon>Pezizomycotina</taxon>
        <taxon>Eurotiomycetes</taxon>
        <taxon>Eurotiomycetidae</taxon>
        <taxon>Eurotiales</taxon>
        <taxon>Aspergillaceae</taxon>
        <taxon>Penicillium</taxon>
    </lineage>
</organism>
<dbReference type="Proteomes" id="UP001147760">
    <property type="component" value="Unassembled WGS sequence"/>
</dbReference>
<proteinExistence type="predicted"/>
<accession>A0A9X0BWZ5</accession>
<gene>
    <name evidence="1" type="ORF">N7530_001726</name>
</gene>